<dbReference type="STRING" id="1147123.SAMN05443428_12718"/>
<dbReference type="RefSeq" id="WP_078697516.1">
    <property type="nucleotide sequence ID" value="NZ_FUYH01000027.1"/>
</dbReference>
<dbReference type="PANTHER" id="PTHR43578:SF3">
    <property type="entry name" value="NADH-QUINONE OXIDOREDUCTASE SUBUNIT F"/>
    <property type="match status" value="1"/>
</dbReference>
<dbReference type="InterPro" id="IPR036249">
    <property type="entry name" value="Thioredoxin-like_sf"/>
</dbReference>
<dbReference type="Gene3D" id="3.10.20.600">
    <property type="match status" value="1"/>
</dbReference>
<dbReference type="Gene3D" id="6.10.250.1450">
    <property type="match status" value="1"/>
</dbReference>
<dbReference type="SUPFAM" id="SSF142019">
    <property type="entry name" value="Nqo1 FMN-binding domain-like"/>
    <property type="match status" value="1"/>
</dbReference>
<evidence type="ECO:0000256" key="5">
    <source>
        <dbReference type="ARBA" id="ARBA00023014"/>
    </source>
</evidence>
<dbReference type="GO" id="GO:0046872">
    <property type="term" value="F:metal ion binding"/>
    <property type="evidence" value="ECO:0007669"/>
    <property type="project" value="UniProtKB-KW"/>
</dbReference>
<proteinExistence type="inferred from homology"/>
<evidence type="ECO:0000313" key="8">
    <source>
        <dbReference type="Proteomes" id="UP000190105"/>
    </source>
</evidence>
<dbReference type="PROSITE" id="PS51379">
    <property type="entry name" value="4FE4S_FER_2"/>
    <property type="match status" value="2"/>
</dbReference>
<dbReference type="Proteomes" id="UP000190105">
    <property type="component" value="Unassembled WGS sequence"/>
</dbReference>
<dbReference type="PANTHER" id="PTHR43578">
    <property type="entry name" value="NADH-QUINONE OXIDOREDUCTASE SUBUNIT F"/>
    <property type="match status" value="1"/>
</dbReference>
<dbReference type="GO" id="GO:0010181">
    <property type="term" value="F:FMN binding"/>
    <property type="evidence" value="ECO:0007669"/>
    <property type="project" value="InterPro"/>
</dbReference>
<organism evidence="7 8">
    <name type="scientific">Caloramator quimbayensis</name>
    <dbReference type="NCBI Taxonomy" id="1147123"/>
    <lineage>
        <taxon>Bacteria</taxon>
        <taxon>Bacillati</taxon>
        <taxon>Bacillota</taxon>
        <taxon>Clostridia</taxon>
        <taxon>Eubacteriales</taxon>
        <taxon>Clostridiaceae</taxon>
        <taxon>Caloramator</taxon>
    </lineage>
</organism>
<dbReference type="SUPFAM" id="SSF140490">
    <property type="entry name" value="Nqo1C-terminal domain-like"/>
    <property type="match status" value="1"/>
</dbReference>
<dbReference type="SMART" id="SM00928">
    <property type="entry name" value="NADH_4Fe-4S"/>
    <property type="match status" value="1"/>
</dbReference>
<dbReference type="FunFam" id="3.40.50.11540:FF:000001">
    <property type="entry name" value="NADH dehydrogenase [ubiquinone] flavoprotein 1, mitochondrial"/>
    <property type="match status" value="1"/>
</dbReference>
<name>A0A1T4Y8E8_9CLOT</name>
<dbReference type="InterPro" id="IPR011538">
    <property type="entry name" value="Nuo51_FMN-bd"/>
</dbReference>
<keyword evidence="3" id="KW-0479">Metal-binding</keyword>
<dbReference type="PROSITE" id="PS00645">
    <property type="entry name" value="COMPLEX1_51K_2"/>
    <property type="match status" value="1"/>
</dbReference>
<dbReference type="FunFam" id="1.20.1440.230:FF:000001">
    <property type="entry name" value="Mitochondrial NADH dehydrogenase flavoprotein 1"/>
    <property type="match status" value="1"/>
</dbReference>
<dbReference type="InterPro" id="IPR019575">
    <property type="entry name" value="Nuop51_4Fe4S-bd"/>
</dbReference>
<dbReference type="InterPro" id="IPR037225">
    <property type="entry name" value="Nuo51_FMN-bd_sf"/>
</dbReference>
<dbReference type="Pfam" id="PF10531">
    <property type="entry name" value="SLBB"/>
    <property type="match status" value="1"/>
</dbReference>
<comment type="similarity">
    <text evidence="1">Belongs to the complex I 51 kDa subunit family.</text>
</comment>
<keyword evidence="8" id="KW-1185">Reference proteome</keyword>
<dbReference type="Pfam" id="PF10589">
    <property type="entry name" value="NADH_4Fe-4S"/>
    <property type="match status" value="1"/>
</dbReference>
<dbReference type="SUPFAM" id="SSF54862">
    <property type="entry name" value="4Fe-4S ferredoxins"/>
    <property type="match status" value="1"/>
</dbReference>
<evidence type="ECO:0000256" key="1">
    <source>
        <dbReference type="ARBA" id="ARBA00007523"/>
    </source>
</evidence>
<feature type="domain" description="4Fe-4S ferredoxin-type" evidence="6">
    <location>
        <begin position="569"/>
        <end position="596"/>
    </location>
</feature>
<dbReference type="EMBL" id="FUYH01000027">
    <property type="protein sequence ID" value="SKA98059.1"/>
    <property type="molecule type" value="Genomic_DNA"/>
</dbReference>
<dbReference type="Pfam" id="PF01512">
    <property type="entry name" value="Complex1_51K"/>
    <property type="match status" value="1"/>
</dbReference>
<evidence type="ECO:0000256" key="2">
    <source>
        <dbReference type="ARBA" id="ARBA00022485"/>
    </source>
</evidence>
<dbReference type="InterPro" id="IPR019554">
    <property type="entry name" value="Soluble_ligand-bd"/>
</dbReference>
<keyword evidence="2" id="KW-0004">4Fe-4S</keyword>
<dbReference type="InterPro" id="IPR037207">
    <property type="entry name" value="Nuop51_4Fe4S-bd_sf"/>
</dbReference>
<dbReference type="InterPro" id="IPR001949">
    <property type="entry name" value="NADH-UbQ_OxRdtase_51kDa_CS"/>
</dbReference>
<dbReference type="CDD" id="cd02980">
    <property type="entry name" value="TRX_Fd_family"/>
    <property type="match status" value="1"/>
</dbReference>
<evidence type="ECO:0000259" key="6">
    <source>
        <dbReference type="PROSITE" id="PS51379"/>
    </source>
</evidence>
<gene>
    <name evidence="7" type="ORF">SAMN05443428_12718</name>
</gene>
<evidence type="ECO:0000313" key="7">
    <source>
        <dbReference type="EMBL" id="SKA98059.1"/>
    </source>
</evidence>
<dbReference type="InterPro" id="IPR017900">
    <property type="entry name" value="4Fe4S_Fe_S_CS"/>
</dbReference>
<evidence type="ECO:0000256" key="3">
    <source>
        <dbReference type="ARBA" id="ARBA00022723"/>
    </source>
</evidence>
<sequence>MSDRKIVKVCCGTGCLANGSGVLFEKLLEKSKIKGDFAVDILVKSTGCNGLCEKGPLIKIEPDGITYCKVKLSDIDEIYEKTILKGEAIERLLFSDSSGKKTKSHKDTEFYKRQVKLALRNIGEIDPTCIEDYIERDGYKAIYKALFEMTPEDIIKEVEKSKIRGRGGAGFLTYRKWMGAKKVDSFPKYVVCNGDEGDPGAFMDRSVMEGDPHSIIEGMIICARYLDSHKGYIYIRDEYGLAIKNMKAAIEDAKNHGYLGKNILGSGFDFDIEIVRGGGAFVCGESTALMSSIEGKVGEPRAKYIHSNEKGLWGQPTVLNNVETWANIPLIILKGGEWFAGYGTENSKGTKVFSLVGKVKNTGLVEVPMGTTLRELIFDIGGGIIGNKKFKAVQTGGPSGGCIPEGLLDLKVDFDTLTEAGSMMGSGGMIVMDERTCMVDVARYYIKFLSEESCGKCAPCREGIKRMLEILTDICEGRGKEGDIELLEEICSMVESAALCGLGKTAPNPVMTTLKYFKDEYIEHIENKRCPAGVCKNLTTFFIDSEKCVGCGLCRKNCPADCISGEIKKPHFIDASKCIKCGSCIENCRFSAVKVK</sequence>
<protein>
    <submittedName>
        <fullName evidence="7">NADH-quinone oxidoreductase subunit F</fullName>
    </submittedName>
</protein>
<dbReference type="Pfam" id="PF13237">
    <property type="entry name" value="Fer4_10"/>
    <property type="match status" value="1"/>
</dbReference>
<dbReference type="Gene3D" id="3.30.70.20">
    <property type="match status" value="1"/>
</dbReference>
<keyword evidence="4" id="KW-0408">Iron</keyword>
<dbReference type="SUPFAM" id="SSF52833">
    <property type="entry name" value="Thioredoxin-like"/>
    <property type="match status" value="1"/>
</dbReference>
<dbReference type="GO" id="GO:0051539">
    <property type="term" value="F:4 iron, 4 sulfur cluster binding"/>
    <property type="evidence" value="ECO:0007669"/>
    <property type="project" value="UniProtKB-KW"/>
</dbReference>
<dbReference type="Gene3D" id="3.40.30.10">
    <property type="entry name" value="Glutaredoxin"/>
    <property type="match status" value="1"/>
</dbReference>
<dbReference type="GO" id="GO:0008137">
    <property type="term" value="F:NADH dehydrogenase (ubiquinone) activity"/>
    <property type="evidence" value="ECO:0007669"/>
    <property type="project" value="InterPro"/>
</dbReference>
<dbReference type="InterPro" id="IPR017896">
    <property type="entry name" value="4Fe4S_Fe-S-bd"/>
</dbReference>
<dbReference type="Gene3D" id="3.40.50.11540">
    <property type="entry name" value="NADH-ubiquinone oxidoreductase 51kDa subunit"/>
    <property type="match status" value="1"/>
</dbReference>
<dbReference type="Gene3D" id="1.20.1440.230">
    <property type="entry name" value="NADH-ubiquinone oxidoreductase 51kDa subunit, iron-sulphur binding domain"/>
    <property type="match status" value="1"/>
</dbReference>
<dbReference type="OrthoDB" id="9761899at2"/>
<dbReference type="AlphaFoldDB" id="A0A1T4Y8E8"/>
<dbReference type="SUPFAM" id="SSF142984">
    <property type="entry name" value="Nqo1 middle domain-like"/>
    <property type="match status" value="1"/>
</dbReference>
<feature type="domain" description="4Fe-4S ferredoxin-type" evidence="6">
    <location>
        <begin position="539"/>
        <end position="568"/>
    </location>
</feature>
<keyword evidence="5" id="KW-0411">Iron-sulfur</keyword>
<accession>A0A1T4Y8E8</accession>
<reference evidence="8" key="1">
    <citation type="submission" date="2017-02" db="EMBL/GenBank/DDBJ databases">
        <authorList>
            <person name="Varghese N."/>
            <person name="Submissions S."/>
        </authorList>
    </citation>
    <scope>NUCLEOTIDE SEQUENCE [LARGE SCALE GENOMIC DNA]</scope>
    <source>
        <strain evidence="8">USBA 833</strain>
    </source>
</reference>
<dbReference type="PROSITE" id="PS00198">
    <property type="entry name" value="4FE4S_FER_1"/>
    <property type="match status" value="1"/>
</dbReference>
<evidence type="ECO:0000256" key="4">
    <source>
        <dbReference type="ARBA" id="ARBA00023004"/>
    </source>
</evidence>